<evidence type="ECO:0000313" key="1">
    <source>
        <dbReference type="EMBL" id="UXH46298.1"/>
    </source>
</evidence>
<organism evidence="1 2">
    <name type="scientific">Rossellomorea vietnamensis</name>
    <dbReference type="NCBI Taxonomy" id="218284"/>
    <lineage>
        <taxon>Bacteria</taxon>
        <taxon>Bacillati</taxon>
        <taxon>Bacillota</taxon>
        <taxon>Bacilli</taxon>
        <taxon>Bacillales</taxon>
        <taxon>Bacillaceae</taxon>
        <taxon>Rossellomorea</taxon>
    </lineage>
</organism>
<gene>
    <name evidence="1" type="ORF">N5C46_09725</name>
</gene>
<keyword evidence="2" id="KW-1185">Reference proteome</keyword>
<reference evidence="1" key="1">
    <citation type="submission" date="2022-09" db="EMBL/GenBank/DDBJ databases">
        <title>Complete genome sequence of Rossellomorea vietnamensis strain RL-WG62, a newly isolated PGPR with the potential for plant salinity stress alleviation.</title>
        <authorList>
            <person name="Ren L."/>
            <person name="Wang G."/>
            <person name="Hu H."/>
        </authorList>
    </citation>
    <scope>NUCLEOTIDE SEQUENCE</scope>
    <source>
        <strain evidence="1">RL-WG62</strain>
    </source>
</reference>
<keyword evidence="1" id="KW-0808">Transferase</keyword>
<name>A0ACD4CCQ5_9BACI</name>
<proteinExistence type="predicted"/>
<dbReference type="Proteomes" id="UP001064027">
    <property type="component" value="Chromosome"/>
</dbReference>
<dbReference type="EMBL" id="CP104558">
    <property type="protein sequence ID" value="UXH46298.1"/>
    <property type="molecule type" value="Genomic_DNA"/>
</dbReference>
<accession>A0ACD4CCQ5</accession>
<evidence type="ECO:0000313" key="2">
    <source>
        <dbReference type="Proteomes" id="UP001064027"/>
    </source>
</evidence>
<keyword evidence="1" id="KW-0418">Kinase</keyword>
<sequence length="255" mass="30115">MITQESFSFYIMLSVLAPIIGAFSLLFLFLFEKRLDQLEKEKNELLLKQELQEAKYNQLNQQIQPHFFFNTLNIILSLARLNRKQELISAIEVLSKYFKFKYKQTDPLITIDEEIEYTQYYLEIQRLRFRDRLDVVWNVEECCRVSLVPPYLLQTLVENAFKHGLERSPGQGKLMIILHEQGKRVYLEVWNSTATATDQLAPQESDRGIGLLNIQKRLQMLFPKEEILINLNEETKGTSVQVFWPRTTKEDKNMS</sequence>
<protein>
    <submittedName>
        <fullName evidence="1">Histidine kinase</fullName>
    </submittedName>
</protein>